<evidence type="ECO:0000256" key="2">
    <source>
        <dbReference type="SAM" id="SignalP"/>
    </source>
</evidence>
<comment type="caution">
    <text evidence="3">The sequence shown here is derived from an EMBL/GenBank/DDBJ whole genome shotgun (WGS) entry which is preliminary data.</text>
</comment>
<protein>
    <submittedName>
        <fullName evidence="3">ABC transporter substrate-binding protein</fullName>
    </submittedName>
</protein>
<dbReference type="PROSITE" id="PS51257">
    <property type="entry name" value="PROKAR_LIPOPROTEIN"/>
    <property type="match status" value="1"/>
</dbReference>
<reference evidence="3 4" key="1">
    <citation type="submission" date="2023-06" db="EMBL/GenBank/DDBJ databases">
        <title>Aquibacillus rhizosphaerae LR5S19.</title>
        <authorList>
            <person name="Sun J.-Q."/>
        </authorList>
    </citation>
    <scope>NUCLEOTIDE SEQUENCE [LARGE SCALE GENOMIC DNA]</scope>
    <source>
        <strain evidence="3 4">LR5S19</strain>
    </source>
</reference>
<name>A0ABT7L7S1_9BACI</name>
<feature type="compositionally biased region" description="Acidic residues" evidence="1">
    <location>
        <begin position="36"/>
        <end position="46"/>
    </location>
</feature>
<dbReference type="RefSeq" id="WP_285933188.1">
    <property type="nucleotide sequence ID" value="NZ_JASTZU010000049.1"/>
</dbReference>
<gene>
    <name evidence="3" type="ORF">QQS35_15795</name>
</gene>
<evidence type="ECO:0000313" key="3">
    <source>
        <dbReference type="EMBL" id="MDL4841902.1"/>
    </source>
</evidence>
<accession>A0ABT7L7S1</accession>
<dbReference type="Gene3D" id="3.40.190.10">
    <property type="entry name" value="Periplasmic binding protein-like II"/>
    <property type="match status" value="2"/>
</dbReference>
<dbReference type="PANTHER" id="PTHR43649:SF12">
    <property type="entry name" value="DIACETYLCHITOBIOSE BINDING PROTEIN DASA"/>
    <property type="match status" value="1"/>
</dbReference>
<organism evidence="3 4">
    <name type="scientific">Aquibacillus rhizosphaerae</name>
    <dbReference type="NCBI Taxonomy" id="3051431"/>
    <lineage>
        <taxon>Bacteria</taxon>
        <taxon>Bacillati</taxon>
        <taxon>Bacillota</taxon>
        <taxon>Bacilli</taxon>
        <taxon>Bacillales</taxon>
        <taxon>Bacillaceae</taxon>
        <taxon>Aquibacillus</taxon>
    </lineage>
</organism>
<keyword evidence="4" id="KW-1185">Reference proteome</keyword>
<feature type="chain" id="PRO_5046823350" evidence="2">
    <location>
        <begin position="24"/>
        <end position="566"/>
    </location>
</feature>
<keyword evidence="2" id="KW-0732">Signal</keyword>
<dbReference type="Pfam" id="PF13416">
    <property type="entry name" value="SBP_bac_8"/>
    <property type="match status" value="1"/>
</dbReference>
<dbReference type="Proteomes" id="UP001235343">
    <property type="component" value="Unassembled WGS sequence"/>
</dbReference>
<dbReference type="EMBL" id="JASTZU010000049">
    <property type="protein sequence ID" value="MDL4841902.1"/>
    <property type="molecule type" value="Genomic_DNA"/>
</dbReference>
<feature type="region of interest" description="Disordered" evidence="1">
    <location>
        <begin position="26"/>
        <end position="52"/>
    </location>
</feature>
<feature type="signal peptide" evidence="2">
    <location>
        <begin position="1"/>
        <end position="23"/>
    </location>
</feature>
<proteinExistence type="predicted"/>
<dbReference type="InterPro" id="IPR006059">
    <property type="entry name" value="SBP"/>
</dbReference>
<sequence length="566" mass="62994">MKKKLSIYTLSLLFILGAMIMTACSDDSSSSSSSDDQSDSTNENDDSASKEPITLSFFSADGEEKNFDDPVAQKITEATGVTLEIDYPVGGNDETIPLMIASGDYPDMIYAKGDIGKLIEAGGVIKLDDLIEEKGDNLKAMYGDQIDRLRRDVDDPSIYTVGTYGVEGAYWSTSGTFQVQLDVLRELGYPEINTLEEYEAAITEYKEKYPEIDGQKTLGLSLLGSDWRWLITVGNPAGFAAGIPDDGQWAINDDTGEATYKFLKPEVKEYFKWLNGLNAKGLLDPESFTQTYDTYISKLSSGRVLSVADQDWDIADADKALVADGKENRTYAPLPVTIDDEYKSQGLKDYGFAGGWGIAISSTSENQERAFEFLDWMASEEAQILVNWGVEGENYDIVDGKRVMQEDDRERMNNDANYAKETGVGYYIYPFPQWGNGAVDSNGQSITPNSEQDIIDNFNEVEKEVLAEYGMDNWIEWFPKTEELGVSQHGTAANYTIEPGSDLQIIQQKADDLTEQRITQAILSEPEEFDAAWDSMLKELEEMNIEAANEAMTKLTQDTMELWGTK</sequence>
<dbReference type="InterPro" id="IPR050490">
    <property type="entry name" value="Bact_solute-bd_prot1"/>
</dbReference>
<dbReference type="SUPFAM" id="SSF53850">
    <property type="entry name" value="Periplasmic binding protein-like II"/>
    <property type="match status" value="1"/>
</dbReference>
<evidence type="ECO:0000256" key="1">
    <source>
        <dbReference type="SAM" id="MobiDB-lite"/>
    </source>
</evidence>
<dbReference type="PANTHER" id="PTHR43649">
    <property type="entry name" value="ARABINOSE-BINDING PROTEIN-RELATED"/>
    <property type="match status" value="1"/>
</dbReference>
<feature type="compositionally biased region" description="Low complexity" evidence="1">
    <location>
        <begin position="26"/>
        <end position="35"/>
    </location>
</feature>
<dbReference type="CDD" id="cd13582">
    <property type="entry name" value="PBP2_AlgQ_like_3"/>
    <property type="match status" value="1"/>
</dbReference>
<evidence type="ECO:0000313" key="4">
    <source>
        <dbReference type="Proteomes" id="UP001235343"/>
    </source>
</evidence>